<dbReference type="Gene3D" id="3.90.190.20">
    <property type="entry name" value="Mur ligase, C-terminal domain"/>
    <property type="match status" value="1"/>
</dbReference>
<dbReference type="Pfam" id="PF01225">
    <property type="entry name" value="Mur_ligase"/>
    <property type="match status" value="1"/>
</dbReference>
<dbReference type="InterPro" id="IPR013221">
    <property type="entry name" value="Mur_ligase_cen"/>
</dbReference>
<evidence type="ECO:0000256" key="2">
    <source>
        <dbReference type="ARBA" id="ARBA00005898"/>
    </source>
</evidence>
<evidence type="ECO:0000256" key="1">
    <source>
        <dbReference type="ARBA" id="ARBA00004752"/>
    </source>
</evidence>
<feature type="domain" description="Mur ligase central" evidence="11">
    <location>
        <begin position="113"/>
        <end position="325"/>
    </location>
</feature>
<dbReference type="SUPFAM" id="SSF53623">
    <property type="entry name" value="MurD-like peptide ligases, catalytic domain"/>
    <property type="match status" value="1"/>
</dbReference>
<feature type="domain" description="Mur ligase N-terminal catalytic" evidence="9">
    <location>
        <begin position="28"/>
        <end position="76"/>
    </location>
</feature>
<dbReference type="GO" id="GO:0008360">
    <property type="term" value="P:regulation of cell shape"/>
    <property type="evidence" value="ECO:0007669"/>
    <property type="project" value="UniProtKB-KW"/>
</dbReference>
<keyword evidence="3 8" id="KW-0132">Cell division</keyword>
<dbReference type="InterPro" id="IPR036565">
    <property type="entry name" value="Mur-like_cat_sf"/>
</dbReference>
<sequence length="522" mass="58488">MQLQELIKNYSIKEIYHPNKTDVSIDFKISGLNYHSQKVSSNELFFCIKGVKFDGHNFAMDAYEKGAIALVVEKRLPNVPIAQIVVADTRLALSYLSSIFYSKPSKDLTMIGITSTNGKTTTSYMIDNILSSNHLTGLIGTVVVKTGDELEEAGLTTPESLDLQKYLYKMKLKNLPYCTMEVSSSGLELERVSAVDYDVAIINNIARDHIDLHGSFEKYFRAKKRLVEELTSNKIAILNVDCENTRKLINYTNARVITYSVKGNDAMVQVDDLDLSSGRGNFTINIKEALPTVLDKKVQQQHIKIQLNVLGLHNVYNATSAAIAALALDKSSATIQRELLRFGGVERRFQLIYNQEFKIIDDHFANSGNIAVTLETLRHMEYNKLKLLYAIRGGRGITVNRENVETLIKWANKLDLKEIYVTSSVECVDEKDKVSKEELDLTIDLLEEAGLQVIYYDNLDNSVKSVLQNLTTGDVLLFAGCQGMDPAAKIALNHLYNNLSSKEKEHKGEEVLAPLKNRIAGM</sequence>
<organism evidence="12 13">
    <name type="scientific">Natranaerobius trueperi</name>
    <dbReference type="NCBI Taxonomy" id="759412"/>
    <lineage>
        <taxon>Bacteria</taxon>
        <taxon>Bacillati</taxon>
        <taxon>Bacillota</taxon>
        <taxon>Clostridia</taxon>
        <taxon>Natranaerobiales</taxon>
        <taxon>Natranaerobiaceae</taxon>
        <taxon>Natranaerobius</taxon>
    </lineage>
</organism>
<comment type="subcellular location">
    <subcellularLocation>
        <location evidence="8">Cytoplasm</location>
    </subcellularLocation>
</comment>
<dbReference type="GO" id="GO:0051301">
    <property type="term" value="P:cell division"/>
    <property type="evidence" value="ECO:0007669"/>
    <property type="project" value="UniProtKB-KW"/>
</dbReference>
<dbReference type="InterPro" id="IPR000713">
    <property type="entry name" value="Mur_ligase_N"/>
</dbReference>
<dbReference type="Proteomes" id="UP000214588">
    <property type="component" value="Unassembled WGS sequence"/>
</dbReference>
<dbReference type="InterPro" id="IPR005761">
    <property type="entry name" value="UDP-N-AcMur-Glu-dNH2Pim_ligase"/>
</dbReference>
<protein>
    <submittedName>
        <fullName evidence="12">UDP-N-acetylmuramyl peptide synthase</fullName>
    </submittedName>
</protein>
<comment type="pathway">
    <text evidence="1 8">Cell wall biogenesis; peptidoglycan biosynthesis.</text>
</comment>
<dbReference type="GO" id="GO:0005737">
    <property type="term" value="C:cytoplasm"/>
    <property type="evidence" value="ECO:0007669"/>
    <property type="project" value="UniProtKB-SubCell"/>
</dbReference>
<keyword evidence="13" id="KW-1185">Reference proteome</keyword>
<evidence type="ECO:0000259" key="11">
    <source>
        <dbReference type="Pfam" id="PF08245"/>
    </source>
</evidence>
<evidence type="ECO:0000256" key="3">
    <source>
        <dbReference type="ARBA" id="ARBA00022618"/>
    </source>
</evidence>
<dbReference type="Pfam" id="PF02875">
    <property type="entry name" value="Mur_ligase_C"/>
    <property type="match status" value="1"/>
</dbReference>
<dbReference type="GO" id="GO:0009252">
    <property type="term" value="P:peptidoglycan biosynthetic process"/>
    <property type="evidence" value="ECO:0007669"/>
    <property type="project" value="UniProtKB-KW"/>
</dbReference>
<dbReference type="Gene3D" id="3.40.1390.10">
    <property type="entry name" value="MurE/MurF, N-terminal domain"/>
    <property type="match status" value="1"/>
</dbReference>
<evidence type="ECO:0000259" key="10">
    <source>
        <dbReference type="Pfam" id="PF02875"/>
    </source>
</evidence>
<evidence type="ECO:0000313" key="12">
    <source>
        <dbReference type="EMBL" id="OWZ82929.1"/>
    </source>
</evidence>
<dbReference type="GO" id="GO:0016881">
    <property type="term" value="F:acid-amino acid ligase activity"/>
    <property type="evidence" value="ECO:0007669"/>
    <property type="project" value="InterPro"/>
</dbReference>
<keyword evidence="4 8" id="KW-0133">Cell shape</keyword>
<evidence type="ECO:0000256" key="7">
    <source>
        <dbReference type="ARBA" id="ARBA00023316"/>
    </source>
</evidence>
<dbReference type="PANTHER" id="PTHR23135">
    <property type="entry name" value="MUR LIGASE FAMILY MEMBER"/>
    <property type="match status" value="1"/>
</dbReference>
<dbReference type="InterPro" id="IPR035911">
    <property type="entry name" value="MurE/MurF_N"/>
</dbReference>
<keyword evidence="6 8" id="KW-0131">Cell cycle</keyword>
<proteinExistence type="inferred from homology"/>
<reference evidence="12 13" key="1">
    <citation type="submission" date="2017-06" db="EMBL/GenBank/DDBJ databases">
        <title>Draft Genome Sequence of Natranaerobius trueperi halophilic, alkalithermophilic bacteria from soda lakes.</title>
        <authorList>
            <person name="Zhao B."/>
        </authorList>
    </citation>
    <scope>NUCLEOTIDE SEQUENCE [LARGE SCALE GENOMIC DNA]</scope>
    <source>
        <strain evidence="12 13">DSM 18760</strain>
    </source>
</reference>
<dbReference type="InterPro" id="IPR004101">
    <property type="entry name" value="Mur_ligase_C"/>
</dbReference>
<evidence type="ECO:0000256" key="5">
    <source>
        <dbReference type="ARBA" id="ARBA00022984"/>
    </source>
</evidence>
<feature type="domain" description="Mur ligase C-terminal" evidence="10">
    <location>
        <begin position="347"/>
        <end position="480"/>
    </location>
</feature>
<dbReference type="SUPFAM" id="SSF63418">
    <property type="entry name" value="MurE/MurF N-terminal domain"/>
    <property type="match status" value="1"/>
</dbReference>
<keyword evidence="5 8" id="KW-0573">Peptidoglycan synthesis</keyword>
<dbReference type="GO" id="GO:0005524">
    <property type="term" value="F:ATP binding"/>
    <property type="evidence" value="ECO:0007669"/>
    <property type="project" value="InterPro"/>
</dbReference>
<dbReference type="Gene3D" id="3.40.1190.10">
    <property type="entry name" value="Mur-like, catalytic domain"/>
    <property type="match status" value="1"/>
</dbReference>
<dbReference type="NCBIfam" id="TIGR01085">
    <property type="entry name" value="murE"/>
    <property type="match status" value="1"/>
</dbReference>
<comment type="caution">
    <text evidence="12">The sequence shown here is derived from an EMBL/GenBank/DDBJ whole genome shotgun (WGS) entry which is preliminary data.</text>
</comment>
<dbReference type="PANTHER" id="PTHR23135:SF4">
    <property type="entry name" value="UDP-N-ACETYLMURAMOYL-L-ALANYL-D-GLUTAMATE--2,6-DIAMINOPIMELATE LIGASE MURE HOMOLOG, CHLOROPLASTIC"/>
    <property type="match status" value="1"/>
</dbReference>
<dbReference type="EMBL" id="NIQC01000033">
    <property type="protein sequence ID" value="OWZ82929.1"/>
    <property type="molecule type" value="Genomic_DNA"/>
</dbReference>
<evidence type="ECO:0000256" key="8">
    <source>
        <dbReference type="RuleBase" id="RU004135"/>
    </source>
</evidence>
<dbReference type="GO" id="GO:0071555">
    <property type="term" value="P:cell wall organization"/>
    <property type="evidence" value="ECO:0007669"/>
    <property type="project" value="UniProtKB-KW"/>
</dbReference>
<evidence type="ECO:0000256" key="6">
    <source>
        <dbReference type="ARBA" id="ARBA00023306"/>
    </source>
</evidence>
<dbReference type="Pfam" id="PF08245">
    <property type="entry name" value="Mur_ligase_M"/>
    <property type="match status" value="1"/>
</dbReference>
<dbReference type="OrthoDB" id="9800958at2"/>
<accession>A0A226BXK1</accession>
<dbReference type="AlphaFoldDB" id="A0A226BXK1"/>
<gene>
    <name evidence="12" type="ORF">CDO51_11435</name>
</gene>
<comment type="similarity">
    <text evidence="2">Belongs to the MurCDEF family. MurE subfamily.</text>
</comment>
<keyword evidence="7 8" id="KW-0961">Cell wall biogenesis/degradation</keyword>
<evidence type="ECO:0000259" key="9">
    <source>
        <dbReference type="Pfam" id="PF01225"/>
    </source>
</evidence>
<name>A0A226BXK1_9FIRM</name>
<evidence type="ECO:0000313" key="13">
    <source>
        <dbReference type="Proteomes" id="UP000214588"/>
    </source>
</evidence>
<dbReference type="RefSeq" id="WP_089024369.1">
    <property type="nucleotide sequence ID" value="NZ_NIQC01000033.1"/>
</dbReference>
<dbReference type="InterPro" id="IPR036615">
    <property type="entry name" value="Mur_ligase_C_dom_sf"/>
</dbReference>
<evidence type="ECO:0000256" key="4">
    <source>
        <dbReference type="ARBA" id="ARBA00022960"/>
    </source>
</evidence>
<dbReference type="SUPFAM" id="SSF53244">
    <property type="entry name" value="MurD-like peptide ligases, peptide-binding domain"/>
    <property type="match status" value="1"/>
</dbReference>